<dbReference type="EC" id="2.4.-.-" evidence="11"/>
<dbReference type="GO" id="GO:0005886">
    <property type="term" value="C:plasma membrane"/>
    <property type="evidence" value="ECO:0007669"/>
    <property type="project" value="UniProtKB-SubCell"/>
</dbReference>
<name>A0A2N0D3F1_RHISU</name>
<keyword evidence="5 8" id="KW-0812">Transmembrane</keyword>
<dbReference type="PANTHER" id="PTHR33908">
    <property type="entry name" value="MANNOSYLTRANSFERASE YKCB-RELATED"/>
    <property type="match status" value="1"/>
</dbReference>
<protein>
    <submittedName>
        <fullName evidence="11">Glycosyltransferase family 39 protein</fullName>
        <ecNumber evidence="11">2.4.-.-</ecNumber>
    </submittedName>
</protein>
<dbReference type="Pfam" id="PF13231">
    <property type="entry name" value="PMT_2"/>
    <property type="match status" value="1"/>
</dbReference>
<evidence type="ECO:0000256" key="2">
    <source>
        <dbReference type="ARBA" id="ARBA00022475"/>
    </source>
</evidence>
<reference evidence="10 12" key="2">
    <citation type="submission" date="2017-12" db="EMBL/GenBank/DDBJ databases">
        <title>Genome sequence of Rhizobium sullae HCNT1 isolated from Sulla coronaria nodules and featuring peculiar denitrification phenotypes.</title>
        <authorList>
            <person name="De Diego-Diaz B."/>
            <person name="Treu L."/>
            <person name="Campanaro S."/>
            <person name="Da Silva Duarte V."/>
            <person name="Basaglia M."/>
            <person name="Favaro L."/>
            <person name="Casella S."/>
            <person name="Squartini A."/>
        </authorList>
    </citation>
    <scope>NUCLEOTIDE SEQUENCE [LARGE SCALE GENOMIC DNA]</scope>
    <source>
        <strain evidence="10 12">HCNT1</strain>
    </source>
</reference>
<feature type="transmembrane region" description="Helical" evidence="8">
    <location>
        <begin position="197"/>
        <end position="218"/>
    </location>
</feature>
<evidence type="ECO:0000313" key="11">
    <source>
        <dbReference type="EMBL" id="UWU16545.1"/>
    </source>
</evidence>
<evidence type="ECO:0000256" key="1">
    <source>
        <dbReference type="ARBA" id="ARBA00004651"/>
    </source>
</evidence>
<dbReference type="EMBL" id="CP104143">
    <property type="protein sequence ID" value="UWU16545.1"/>
    <property type="molecule type" value="Genomic_DNA"/>
</dbReference>
<dbReference type="PANTHER" id="PTHR33908:SF11">
    <property type="entry name" value="MEMBRANE PROTEIN"/>
    <property type="match status" value="1"/>
</dbReference>
<dbReference type="Proteomes" id="UP000232164">
    <property type="component" value="Unassembled WGS sequence"/>
</dbReference>
<proteinExistence type="predicted"/>
<evidence type="ECO:0000256" key="4">
    <source>
        <dbReference type="ARBA" id="ARBA00022679"/>
    </source>
</evidence>
<evidence type="ECO:0000313" key="10">
    <source>
        <dbReference type="EMBL" id="PKA40646.1"/>
    </source>
</evidence>
<keyword evidence="2" id="KW-1003">Cell membrane</keyword>
<feature type="transmembrane region" description="Helical" evidence="8">
    <location>
        <begin position="157"/>
        <end position="185"/>
    </location>
</feature>
<evidence type="ECO:0000256" key="3">
    <source>
        <dbReference type="ARBA" id="ARBA00022676"/>
    </source>
</evidence>
<dbReference type="Proteomes" id="UP001060123">
    <property type="component" value="Chromosome"/>
</dbReference>
<feature type="transmembrane region" description="Helical" evidence="8">
    <location>
        <begin position="248"/>
        <end position="270"/>
    </location>
</feature>
<evidence type="ECO:0000256" key="7">
    <source>
        <dbReference type="ARBA" id="ARBA00023136"/>
    </source>
</evidence>
<dbReference type="InterPro" id="IPR038731">
    <property type="entry name" value="RgtA/B/C-like"/>
</dbReference>
<accession>A0A2N0D3F1</accession>
<keyword evidence="4 11" id="KW-0808">Transferase</keyword>
<dbReference type="GO" id="GO:0016763">
    <property type="term" value="F:pentosyltransferase activity"/>
    <property type="evidence" value="ECO:0007669"/>
    <property type="project" value="TreeGrafter"/>
</dbReference>
<feature type="transmembrane region" description="Helical" evidence="8">
    <location>
        <begin position="345"/>
        <end position="365"/>
    </location>
</feature>
<reference evidence="10 12" key="1">
    <citation type="submission" date="2017-11" db="EMBL/GenBank/DDBJ databases">
        <authorList>
            <person name="Han C.G."/>
        </authorList>
    </citation>
    <scope>NUCLEOTIDE SEQUENCE [LARGE SCALE GENOMIC DNA]</scope>
    <source>
        <strain evidence="10 12">HCNT1</strain>
    </source>
</reference>
<dbReference type="STRING" id="1041146.GCA_000427985_00135"/>
<feature type="transmembrane region" description="Helical" evidence="8">
    <location>
        <begin position="12"/>
        <end position="30"/>
    </location>
</feature>
<dbReference type="GO" id="GO:0009103">
    <property type="term" value="P:lipopolysaccharide biosynthetic process"/>
    <property type="evidence" value="ECO:0007669"/>
    <property type="project" value="UniProtKB-ARBA"/>
</dbReference>
<evidence type="ECO:0000313" key="13">
    <source>
        <dbReference type="Proteomes" id="UP001060123"/>
    </source>
</evidence>
<gene>
    <name evidence="10" type="ORF">CWR43_27760</name>
    <name evidence="11" type="ORF">N2599_04005</name>
</gene>
<feature type="domain" description="Glycosyltransferase RgtA/B/C/D-like" evidence="9">
    <location>
        <begin position="55"/>
        <end position="216"/>
    </location>
</feature>
<dbReference type="AlphaFoldDB" id="A0A2N0D3F1"/>
<keyword evidence="13" id="KW-1185">Reference proteome</keyword>
<evidence type="ECO:0000313" key="12">
    <source>
        <dbReference type="Proteomes" id="UP000232164"/>
    </source>
</evidence>
<evidence type="ECO:0000259" key="9">
    <source>
        <dbReference type="Pfam" id="PF13231"/>
    </source>
</evidence>
<evidence type="ECO:0000256" key="8">
    <source>
        <dbReference type="SAM" id="Phobius"/>
    </source>
</evidence>
<dbReference type="InterPro" id="IPR050297">
    <property type="entry name" value="LipidA_mod_glycosyltrf_83"/>
</dbReference>
<keyword evidence="6 8" id="KW-1133">Transmembrane helix</keyword>
<feature type="transmembrane region" description="Helical" evidence="8">
    <location>
        <begin position="291"/>
        <end position="311"/>
    </location>
</feature>
<keyword evidence="3 11" id="KW-0328">Glycosyltransferase</keyword>
<organism evidence="10 12">
    <name type="scientific">Rhizobium sullae</name>
    <name type="common">Rhizobium hedysari</name>
    <dbReference type="NCBI Taxonomy" id="50338"/>
    <lineage>
        <taxon>Bacteria</taxon>
        <taxon>Pseudomonadati</taxon>
        <taxon>Pseudomonadota</taxon>
        <taxon>Alphaproteobacteria</taxon>
        <taxon>Hyphomicrobiales</taxon>
        <taxon>Rhizobiaceae</taxon>
        <taxon>Rhizobium/Agrobacterium group</taxon>
        <taxon>Rhizobium</taxon>
    </lineage>
</organism>
<evidence type="ECO:0000256" key="6">
    <source>
        <dbReference type="ARBA" id="ARBA00022989"/>
    </source>
</evidence>
<dbReference type="RefSeq" id="WP_027507470.1">
    <property type="nucleotide sequence ID" value="NZ_CP104143.1"/>
</dbReference>
<feature type="transmembrane region" description="Helical" evidence="8">
    <location>
        <begin position="127"/>
        <end position="145"/>
    </location>
</feature>
<keyword evidence="7 8" id="KW-0472">Membrane</keyword>
<comment type="subcellular location">
    <subcellularLocation>
        <location evidence="1">Cell membrane</location>
        <topology evidence="1">Multi-pass membrane protein</topology>
    </subcellularLocation>
</comment>
<feature type="transmembrane region" description="Helical" evidence="8">
    <location>
        <begin position="74"/>
        <end position="95"/>
    </location>
</feature>
<reference evidence="11" key="3">
    <citation type="submission" date="2022-09" db="EMBL/GenBank/DDBJ databases">
        <title>Australian commercial rhizobial inoculants.</title>
        <authorList>
            <person name="Kohlmeier M.G."/>
            <person name="O'Hara G.W."/>
            <person name="Colombi E."/>
            <person name="Ramsay J.P."/>
            <person name="Terpolilli J."/>
        </authorList>
    </citation>
    <scope>NUCLEOTIDE SEQUENCE</scope>
    <source>
        <strain evidence="11">WSM1592</strain>
    </source>
</reference>
<dbReference type="EMBL" id="PIQN01000022">
    <property type="protein sequence ID" value="PKA40646.1"/>
    <property type="molecule type" value="Genomic_DNA"/>
</dbReference>
<sequence length="495" mass="54385">MMQRFCGTIGSASMLLAGYFLLNILLRAALPHSLELDEAEQTFYAQYLLAGYGPQPPFYNWMQYAVDAVAGPSIWALSIPKNVLLFLCYLFYGFAAREMLKDRTLQAAAMLALITLPQVSYMAQQDLTHTVALLFATSLFLFGFFRTLERPSLLSYLILGIATGVGIIAKYNFALMPLIAVAAVIPDREWRQRLLDWRILPAFAIALAITLPHLHWLYGNVELASHGTLSKMIDSREASDLFPAGKGLLSLLIAIIAFAALPIAIFAAAFRRDFIHALSAGDCWTRLMERMIVISLIAVVAVILVTGATHIRERWLDPFLLILPIYIFRKLEVAGADLSLGLKRFLNVVPVLMALVLIALAARVIGAEFIGSYTKLNVPFADFAKAMTDNRQPPALIIASDRYVGGNLRLQLPDVPVIISGFPNPGIAMNAAAAGPILVAWRGPNPKEAPMPPEISTWLKQNGLEPDAIGSLALPYHFGKSGDTYALGFAWLERK</sequence>
<evidence type="ECO:0000256" key="5">
    <source>
        <dbReference type="ARBA" id="ARBA00022692"/>
    </source>
</evidence>